<dbReference type="Proteomes" id="UP000199448">
    <property type="component" value="Unassembled WGS sequence"/>
</dbReference>
<keyword evidence="3" id="KW-1185">Reference proteome</keyword>
<dbReference type="PROSITE" id="PS51257">
    <property type="entry name" value="PROKAR_LIPOPROTEIN"/>
    <property type="match status" value="1"/>
</dbReference>
<evidence type="ECO:0000256" key="1">
    <source>
        <dbReference type="SAM" id="SignalP"/>
    </source>
</evidence>
<accession>A0A1H5LX32</accession>
<keyword evidence="1" id="KW-0732">Signal</keyword>
<name>A0A1H5LX32_9FLAO</name>
<dbReference type="STRING" id="390640.SAMN04488034_102460"/>
<protein>
    <recommendedName>
        <fullName evidence="4">Lipoprotein</fullName>
    </recommendedName>
</protein>
<organism evidence="2 3">
    <name type="scientific">Salinimicrobium catena</name>
    <dbReference type="NCBI Taxonomy" id="390640"/>
    <lineage>
        <taxon>Bacteria</taxon>
        <taxon>Pseudomonadati</taxon>
        <taxon>Bacteroidota</taxon>
        <taxon>Flavobacteriia</taxon>
        <taxon>Flavobacteriales</taxon>
        <taxon>Flavobacteriaceae</taxon>
        <taxon>Salinimicrobium</taxon>
    </lineage>
</organism>
<evidence type="ECO:0000313" key="3">
    <source>
        <dbReference type="Proteomes" id="UP000199448"/>
    </source>
</evidence>
<dbReference type="RefSeq" id="WP_093228637.1">
    <property type="nucleotide sequence ID" value="NZ_FNGG01000002.1"/>
</dbReference>
<evidence type="ECO:0000313" key="2">
    <source>
        <dbReference type="EMBL" id="SEE81582.1"/>
    </source>
</evidence>
<dbReference type="OrthoDB" id="1450871at2"/>
<evidence type="ECO:0008006" key="4">
    <source>
        <dbReference type="Google" id="ProtNLM"/>
    </source>
</evidence>
<gene>
    <name evidence="2" type="ORF">SAMN04488034_102460</name>
</gene>
<sequence length="105" mass="11424">MRSIILVLFVLLVGCGTTSNSFNSQEVMRDATDIPAYFENPAAVPGEKVCKSPLIDPRDGTKISFLRASWPMADYEVPKGKYGVGSSELLRVNCESGEVVGIVKR</sequence>
<dbReference type="EMBL" id="FNUG01000002">
    <property type="protein sequence ID" value="SEE81582.1"/>
    <property type="molecule type" value="Genomic_DNA"/>
</dbReference>
<feature type="signal peptide" evidence="1">
    <location>
        <begin position="1"/>
        <end position="21"/>
    </location>
</feature>
<reference evidence="2 3" key="1">
    <citation type="submission" date="2016-10" db="EMBL/GenBank/DDBJ databases">
        <authorList>
            <person name="de Groot N.N."/>
        </authorList>
    </citation>
    <scope>NUCLEOTIDE SEQUENCE [LARGE SCALE GENOMIC DNA]</scope>
    <source>
        <strain evidence="2 3">DSM 23553</strain>
    </source>
</reference>
<proteinExistence type="predicted"/>
<feature type="chain" id="PRO_5011742842" description="Lipoprotein" evidence="1">
    <location>
        <begin position="22"/>
        <end position="105"/>
    </location>
</feature>
<dbReference type="AlphaFoldDB" id="A0A1H5LX32"/>